<keyword evidence="2" id="KW-1185">Reference proteome</keyword>
<protein>
    <submittedName>
        <fullName evidence="1">Uncharacterized protein</fullName>
    </submittedName>
</protein>
<evidence type="ECO:0000313" key="1">
    <source>
        <dbReference type="EMBL" id="KAF5578442.1"/>
    </source>
</evidence>
<proteinExistence type="predicted"/>
<reference evidence="1 2" key="1">
    <citation type="submission" date="2020-05" db="EMBL/GenBank/DDBJ databases">
        <title>Identification and distribution of gene clusters putatively required for synthesis of sphingolipid metabolism inhibitors in phylogenetically diverse species of the filamentous fungus Fusarium.</title>
        <authorList>
            <person name="Kim H.-S."/>
            <person name="Busman M."/>
            <person name="Brown D.W."/>
            <person name="Divon H."/>
            <person name="Uhlig S."/>
            <person name="Proctor R.H."/>
        </authorList>
    </citation>
    <scope>NUCLEOTIDE SEQUENCE [LARGE SCALE GENOMIC DNA]</scope>
    <source>
        <strain evidence="1 2">NRRL 36939</strain>
    </source>
</reference>
<organism evidence="1 2">
    <name type="scientific">Fusarium pseudocircinatum</name>
    <dbReference type="NCBI Taxonomy" id="56676"/>
    <lineage>
        <taxon>Eukaryota</taxon>
        <taxon>Fungi</taxon>
        <taxon>Dikarya</taxon>
        <taxon>Ascomycota</taxon>
        <taxon>Pezizomycotina</taxon>
        <taxon>Sordariomycetes</taxon>
        <taxon>Hypocreomycetidae</taxon>
        <taxon>Hypocreales</taxon>
        <taxon>Nectriaceae</taxon>
        <taxon>Fusarium</taxon>
        <taxon>Fusarium fujikuroi species complex</taxon>
    </lineage>
</organism>
<sequence length="160" mass="18115">MASDTSASTPYTSNQDFGTALHDNCISSLNGLLKRLSIHQICKLHTLITDIQIAMPSKPTTCHSLLNLDLNKYPFNDPDKLCVPTMREFRSAEFVIVRAGFQALEKLDVETNKEWWHAATTCAGNLLDPSHRNVYLREFLPKIESDDIDGWKKICNENSF</sequence>
<gene>
    <name evidence="1" type="ORF">FPCIR_11574</name>
</gene>
<dbReference type="OrthoDB" id="5080925at2759"/>
<dbReference type="Proteomes" id="UP000546213">
    <property type="component" value="Unassembled WGS sequence"/>
</dbReference>
<evidence type="ECO:0000313" key="2">
    <source>
        <dbReference type="Proteomes" id="UP000546213"/>
    </source>
</evidence>
<comment type="caution">
    <text evidence="1">The sequence shown here is derived from an EMBL/GenBank/DDBJ whole genome shotgun (WGS) entry which is preliminary data.</text>
</comment>
<dbReference type="AlphaFoldDB" id="A0A8H5KR63"/>
<name>A0A8H5KR63_9HYPO</name>
<dbReference type="EMBL" id="JAAOAS010000359">
    <property type="protein sequence ID" value="KAF5578442.1"/>
    <property type="molecule type" value="Genomic_DNA"/>
</dbReference>
<accession>A0A8H5KR63</accession>